<dbReference type="STRING" id="1777140.AWB79_02743"/>
<dbReference type="AlphaFoldDB" id="A0A158ASP7"/>
<organism evidence="2 3">
    <name type="scientific">Caballeronia hypogeia</name>
    <dbReference type="NCBI Taxonomy" id="1777140"/>
    <lineage>
        <taxon>Bacteria</taxon>
        <taxon>Pseudomonadati</taxon>
        <taxon>Pseudomonadota</taxon>
        <taxon>Betaproteobacteria</taxon>
        <taxon>Burkholderiales</taxon>
        <taxon>Burkholderiaceae</taxon>
        <taxon>Caballeronia</taxon>
    </lineage>
</organism>
<comment type="caution">
    <text evidence="2">The sequence shown here is derived from an EMBL/GenBank/DDBJ whole genome shotgun (WGS) entry which is preliminary data.</text>
</comment>
<proteinExistence type="predicted"/>
<sequence>MKKVAAQLQAVKAATQPKPEAAKAGAKASPTAAKGAAGSSAGSTTSNPPATVVAESDKIKAYRVALWRKALRREVGADPALAQRYLVAIALSDQMRCVDQKTLSGIWEKLTEEQVGSGDVTKAAASTAAADDTKLAHAVTGVTVAAIQGLDVQYLTRLCTHHHLDLAKHWKLCKEFLELITKSEMMVVSDELGIRAALGDNFKKVFGKSKSEVIDALLAVDGFDYTGKIPKVLKF</sequence>
<evidence type="ECO:0000313" key="3">
    <source>
        <dbReference type="Proteomes" id="UP000054851"/>
    </source>
</evidence>
<reference evidence="2" key="1">
    <citation type="submission" date="2016-01" db="EMBL/GenBank/DDBJ databases">
        <authorList>
            <person name="Peeters C."/>
        </authorList>
    </citation>
    <scope>NUCLEOTIDE SEQUENCE</scope>
    <source>
        <strain evidence="2">LMG 29322</strain>
    </source>
</reference>
<name>A0A158ASP7_9BURK</name>
<evidence type="ECO:0000256" key="1">
    <source>
        <dbReference type="SAM" id="MobiDB-lite"/>
    </source>
</evidence>
<feature type="region of interest" description="Disordered" evidence="1">
    <location>
        <begin position="1"/>
        <end position="50"/>
    </location>
</feature>
<dbReference type="EMBL" id="FCOA02000007">
    <property type="protein sequence ID" value="SAK60832.1"/>
    <property type="molecule type" value="Genomic_DNA"/>
</dbReference>
<gene>
    <name evidence="2" type="ORF">AWB79_02743</name>
</gene>
<keyword evidence="3" id="KW-1185">Reference proteome</keyword>
<dbReference type="Proteomes" id="UP000054851">
    <property type="component" value="Unassembled WGS sequence"/>
</dbReference>
<evidence type="ECO:0000313" key="2">
    <source>
        <dbReference type="EMBL" id="SAK60832.1"/>
    </source>
</evidence>
<protein>
    <submittedName>
        <fullName evidence="2">ParB-like partition protein</fullName>
    </submittedName>
</protein>
<dbReference type="RefSeq" id="WP_198399021.1">
    <property type="nucleotide sequence ID" value="NZ_FCOA02000007.1"/>
</dbReference>
<accession>A0A158ASP7</accession>